<reference evidence="14 15" key="1">
    <citation type="submission" date="2016-08" db="EMBL/GenBank/DDBJ databases">
        <authorList>
            <person name="Seilhamer J.J."/>
        </authorList>
    </citation>
    <scope>NUCLEOTIDE SEQUENCE [LARGE SCALE GENOMIC DNA]</scope>
    <source>
        <strain evidence="14 15">NML150140-1</strain>
    </source>
</reference>
<keyword evidence="6" id="KW-0808">Transferase</keyword>
<evidence type="ECO:0000259" key="13">
    <source>
        <dbReference type="PROSITE" id="PS50109"/>
    </source>
</evidence>
<evidence type="ECO:0000256" key="3">
    <source>
        <dbReference type="ARBA" id="ARBA00012438"/>
    </source>
</evidence>
<evidence type="ECO:0000256" key="11">
    <source>
        <dbReference type="ARBA" id="ARBA00023136"/>
    </source>
</evidence>
<keyword evidence="9 12" id="KW-1133">Transmembrane helix</keyword>
<dbReference type="RefSeq" id="WP_069431493.1">
    <property type="nucleotide sequence ID" value="NZ_MEHA01000004.1"/>
</dbReference>
<protein>
    <recommendedName>
        <fullName evidence="3">histidine kinase</fullName>
        <ecNumber evidence="3">2.7.13.3</ecNumber>
    </recommendedName>
</protein>
<evidence type="ECO:0000313" key="15">
    <source>
        <dbReference type="Proteomes" id="UP000094271"/>
    </source>
</evidence>
<dbReference type="EMBL" id="MEHA01000004">
    <property type="protein sequence ID" value="ODR53614.1"/>
    <property type="molecule type" value="Genomic_DNA"/>
</dbReference>
<keyword evidence="8 14" id="KW-0418">Kinase</keyword>
<evidence type="ECO:0000256" key="4">
    <source>
        <dbReference type="ARBA" id="ARBA00022475"/>
    </source>
</evidence>
<keyword evidence="11 12" id="KW-0472">Membrane</keyword>
<feature type="transmembrane region" description="Helical" evidence="12">
    <location>
        <begin position="38"/>
        <end position="61"/>
    </location>
</feature>
<dbReference type="AlphaFoldDB" id="A0A1E3UL63"/>
<dbReference type="GO" id="GO:0004721">
    <property type="term" value="F:phosphoprotein phosphatase activity"/>
    <property type="evidence" value="ECO:0007669"/>
    <property type="project" value="TreeGrafter"/>
</dbReference>
<dbReference type="InterPro" id="IPR003594">
    <property type="entry name" value="HATPase_dom"/>
</dbReference>
<evidence type="ECO:0000256" key="1">
    <source>
        <dbReference type="ARBA" id="ARBA00000085"/>
    </source>
</evidence>
<feature type="transmembrane region" description="Helical" evidence="12">
    <location>
        <begin position="12"/>
        <end position="32"/>
    </location>
</feature>
<comment type="catalytic activity">
    <reaction evidence="1">
        <text>ATP + protein L-histidine = ADP + protein N-phospho-L-histidine.</text>
        <dbReference type="EC" id="2.7.13.3"/>
    </reaction>
</comment>
<evidence type="ECO:0000256" key="9">
    <source>
        <dbReference type="ARBA" id="ARBA00022989"/>
    </source>
</evidence>
<dbReference type="CDD" id="cd00082">
    <property type="entry name" value="HisKA"/>
    <property type="match status" value="1"/>
</dbReference>
<dbReference type="GO" id="GO:0005886">
    <property type="term" value="C:plasma membrane"/>
    <property type="evidence" value="ECO:0007669"/>
    <property type="project" value="UniProtKB-SubCell"/>
</dbReference>
<evidence type="ECO:0000256" key="8">
    <source>
        <dbReference type="ARBA" id="ARBA00022777"/>
    </source>
</evidence>
<dbReference type="OrthoDB" id="9780487at2"/>
<comment type="caution">
    <text evidence="14">The sequence shown here is derived from an EMBL/GenBank/DDBJ whole genome shotgun (WGS) entry which is preliminary data.</text>
</comment>
<organism evidence="14 15">
    <name type="scientific">Eisenbergiella tayi</name>
    <dbReference type="NCBI Taxonomy" id="1432052"/>
    <lineage>
        <taxon>Bacteria</taxon>
        <taxon>Bacillati</taxon>
        <taxon>Bacillota</taxon>
        <taxon>Clostridia</taxon>
        <taxon>Lachnospirales</taxon>
        <taxon>Lachnospiraceae</taxon>
        <taxon>Eisenbergiella</taxon>
    </lineage>
</organism>
<name>A0A1E3UL63_9FIRM</name>
<dbReference type="SMART" id="SM00387">
    <property type="entry name" value="HATPase_c"/>
    <property type="match status" value="1"/>
</dbReference>
<evidence type="ECO:0000256" key="2">
    <source>
        <dbReference type="ARBA" id="ARBA00004651"/>
    </source>
</evidence>
<dbReference type="GO" id="GO:0016036">
    <property type="term" value="P:cellular response to phosphate starvation"/>
    <property type="evidence" value="ECO:0007669"/>
    <property type="project" value="TreeGrafter"/>
</dbReference>
<keyword evidence="4" id="KW-1003">Cell membrane</keyword>
<proteinExistence type="predicted"/>
<dbReference type="InterPro" id="IPR036890">
    <property type="entry name" value="HATPase_C_sf"/>
</dbReference>
<comment type="subcellular location">
    <subcellularLocation>
        <location evidence="2">Cell membrane</location>
        <topology evidence="2">Multi-pass membrane protein</topology>
    </subcellularLocation>
</comment>
<dbReference type="GO" id="GO:0000155">
    <property type="term" value="F:phosphorelay sensor kinase activity"/>
    <property type="evidence" value="ECO:0007669"/>
    <property type="project" value="InterPro"/>
</dbReference>
<evidence type="ECO:0000256" key="7">
    <source>
        <dbReference type="ARBA" id="ARBA00022692"/>
    </source>
</evidence>
<dbReference type="SUPFAM" id="SSF55874">
    <property type="entry name" value="ATPase domain of HSP90 chaperone/DNA topoisomerase II/histidine kinase"/>
    <property type="match status" value="1"/>
</dbReference>
<dbReference type="InterPro" id="IPR036097">
    <property type="entry name" value="HisK_dim/P_sf"/>
</dbReference>
<dbReference type="EC" id="2.7.13.3" evidence="3"/>
<dbReference type="PRINTS" id="PR00344">
    <property type="entry name" value="BCTRLSENSOR"/>
</dbReference>
<dbReference type="Proteomes" id="UP000094271">
    <property type="component" value="Unassembled WGS sequence"/>
</dbReference>
<sequence length="338" mass="38905">MNNIWKICRQHMPWLLLLLGMDCAFILLLWLADIQALLALSSAIVLGTIILFSAVLTAVCLRDNRRQKAFLAFLNSPEDYQEQQLLRLSGAAESDMIRLLGAALRQNQQEYQLLKGRIYDYEDYVEAWAHEIKTPVSLLTMLLDNRRDDIPEHERRKLDYIRNRIQESVNQMLFYARLKSARKDYLLEAVLLSECMEDVLDDYRPLLEEKGFLINMDICDSVVFSDRRGLHFLLSQVISNCVKYCRDDIRPELSLSFIREGIYDSLTIRDNGIGVRSSDLPYIFEKGFTGDSGAGRKKATGMGLYLAKEIADDLKLLLEADSRWGKGFVMTIKFPVIN</sequence>
<evidence type="ECO:0000256" key="6">
    <source>
        <dbReference type="ARBA" id="ARBA00022679"/>
    </source>
</evidence>
<dbReference type="InterPro" id="IPR005467">
    <property type="entry name" value="His_kinase_dom"/>
</dbReference>
<dbReference type="PANTHER" id="PTHR45453">
    <property type="entry name" value="PHOSPHATE REGULON SENSOR PROTEIN PHOR"/>
    <property type="match status" value="1"/>
</dbReference>
<gene>
    <name evidence="14" type="ORF">BEI59_08000</name>
</gene>
<dbReference type="PANTHER" id="PTHR45453:SF2">
    <property type="entry name" value="HISTIDINE KINASE"/>
    <property type="match status" value="1"/>
</dbReference>
<evidence type="ECO:0000256" key="10">
    <source>
        <dbReference type="ARBA" id="ARBA00023012"/>
    </source>
</evidence>
<accession>A0A1E3UL63</accession>
<feature type="domain" description="Histidine kinase" evidence="13">
    <location>
        <begin position="127"/>
        <end position="338"/>
    </location>
</feature>
<evidence type="ECO:0000256" key="5">
    <source>
        <dbReference type="ARBA" id="ARBA00022553"/>
    </source>
</evidence>
<dbReference type="Pfam" id="PF02518">
    <property type="entry name" value="HATPase_c"/>
    <property type="match status" value="1"/>
</dbReference>
<dbReference type="InterPro" id="IPR003661">
    <property type="entry name" value="HisK_dim/P_dom"/>
</dbReference>
<dbReference type="PROSITE" id="PS50109">
    <property type="entry name" value="HIS_KIN"/>
    <property type="match status" value="1"/>
</dbReference>
<keyword evidence="5" id="KW-0597">Phosphoprotein</keyword>
<dbReference type="SUPFAM" id="SSF47384">
    <property type="entry name" value="Homodimeric domain of signal transducing histidine kinase"/>
    <property type="match status" value="1"/>
</dbReference>
<evidence type="ECO:0000256" key="12">
    <source>
        <dbReference type="SAM" id="Phobius"/>
    </source>
</evidence>
<dbReference type="Gene3D" id="3.30.565.10">
    <property type="entry name" value="Histidine kinase-like ATPase, C-terminal domain"/>
    <property type="match status" value="1"/>
</dbReference>
<evidence type="ECO:0000313" key="14">
    <source>
        <dbReference type="EMBL" id="ODR53614.1"/>
    </source>
</evidence>
<keyword evidence="7 12" id="KW-0812">Transmembrane</keyword>
<dbReference type="InterPro" id="IPR004358">
    <property type="entry name" value="Sig_transdc_His_kin-like_C"/>
</dbReference>
<keyword evidence="10" id="KW-0902">Two-component regulatory system</keyword>
<dbReference type="InterPro" id="IPR050351">
    <property type="entry name" value="BphY/WalK/GraS-like"/>
</dbReference>